<proteinExistence type="predicted"/>
<dbReference type="Pfam" id="PF01547">
    <property type="entry name" value="SBP_bac_1"/>
    <property type="match status" value="1"/>
</dbReference>
<protein>
    <recommendedName>
        <fullName evidence="2">ABC transporter substrate-binding protein</fullName>
    </recommendedName>
</protein>
<dbReference type="InterPro" id="IPR006059">
    <property type="entry name" value="SBP"/>
</dbReference>
<dbReference type="EMBL" id="LAZR01045904">
    <property type="protein sequence ID" value="KKK97765.1"/>
    <property type="molecule type" value="Genomic_DNA"/>
</dbReference>
<accession>A0A0F9AHK6</accession>
<feature type="non-terminal residue" evidence="1">
    <location>
        <position position="1"/>
    </location>
</feature>
<dbReference type="AlphaFoldDB" id="A0A0F9AHK6"/>
<dbReference type="SUPFAM" id="SSF53850">
    <property type="entry name" value="Periplasmic binding protein-like II"/>
    <property type="match status" value="1"/>
</dbReference>
<comment type="caution">
    <text evidence="1">The sequence shown here is derived from an EMBL/GenBank/DDBJ whole genome shotgun (WGS) entry which is preliminary data.</text>
</comment>
<organism evidence="1">
    <name type="scientific">marine sediment metagenome</name>
    <dbReference type="NCBI Taxonomy" id="412755"/>
    <lineage>
        <taxon>unclassified sequences</taxon>
        <taxon>metagenomes</taxon>
        <taxon>ecological metagenomes</taxon>
    </lineage>
</organism>
<evidence type="ECO:0008006" key="2">
    <source>
        <dbReference type="Google" id="ProtNLM"/>
    </source>
</evidence>
<evidence type="ECO:0000313" key="1">
    <source>
        <dbReference type="EMBL" id="KKK97765.1"/>
    </source>
</evidence>
<dbReference type="Gene3D" id="3.40.190.10">
    <property type="entry name" value="Periplasmic binding protein-like II"/>
    <property type="match status" value="2"/>
</dbReference>
<reference evidence="1" key="1">
    <citation type="journal article" date="2015" name="Nature">
        <title>Complex archaea that bridge the gap between prokaryotes and eukaryotes.</title>
        <authorList>
            <person name="Spang A."/>
            <person name="Saw J.H."/>
            <person name="Jorgensen S.L."/>
            <person name="Zaremba-Niedzwiedzka K."/>
            <person name="Martijn J."/>
            <person name="Lind A.E."/>
            <person name="van Eijk R."/>
            <person name="Schleper C."/>
            <person name="Guy L."/>
            <person name="Ettema T.J."/>
        </authorList>
    </citation>
    <scope>NUCLEOTIDE SEQUENCE</scope>
</reference>
<sequence>STIGRDFFEEVRAGEADFNDPRFLAGLEAVQQASAYFPQGFTGLDYASAQQLFASELAVMFAGGSFELANLRSQNPEIELGVFAAPGQSADDERLVGQFYDGGYAGNSKTEHPEAVKTFLAYTATQEFGQKFANELGNISPIPGVSFDDPLLQDVSELNQQSVPYIMLTDFRYQEPSGSVLLQAEVQRMLAGKSDPAAAGKAITDGIAIYHAPFQK</sequence>
<name>A0A0F9AHK6_9ZZZZ</name>
<gene>
    <name evidence="1" type="ORF">LCGC14_2649470</name>
</gene>